<dbReference type="GeneID" id="99756190"/>
<reference evidence="14 19" key="2">
    <citation type="submission" date="2016-10" db="EMBL/GenBank/DDBJ databases">
        <title>Complete genomic sequencing of Lactobacillus helveticus LH99 and comparative genome analysis.</title>
        <authorList>
            <person name="Li N."/>
            <person name="You C."/>
            <person name="Liu Z."/>
        </authorList>
    </citation>
    <scope>NUCLEOTIDE SEQUENCE [LARGE SCALE GENOMIC DNA]</scope>
    <source>
        <strain evidence="14 19">LH99</strain>
    </source>
</reference>
<evidence type="ECO:0000256" key="8">
    <source>
        <dbReference type="ARBA" id="ARBA00023144"/>
    </source>
</evidence>
<accession>A0A0D5MHM3</accession>
<comment type="cofactor">
    <cofactor evidence="2 11">
        <name>NAD(+)</name>
        <dbReference type="ChEBI" id="CHEBI:57540"/>
    </cofactor>
</comment>
<dbReference type="OrthoDB" id="9801785at2"/>
<proteinExistence type="inferred from homology"/>
<reference evidence="13 18" key="1">
    <citation type="submission" date="2015-08" db="EMBL/GenBank/DDBJ databases">
        <title>Complete genome sequence of Lactobacillus helveticus CAUH18, a probiotic strain originated from koumiss.</title>
        <authorList>
            <person name="Yang Y."/>
            <person name="Hao Y."/>
        </authorList>
    </citation>
    <scope>NUCLEOTIDE SEQUENCE [LARGE SCALE GENOMIC DNA]</scope>
    <source>
        <strain evidence="13 18">CAUH18</strain>
    </source>
</reference>
<dbReference type="PANTHER" id="PTHR43725:SF53">
    <property type="entry name" value="UDP-ARABINOSE 4-EPIMERASE 1"/>
    <property type="match status" value="1"/>
</dbReference>
<dbReference type="GO" id="GO:0003978">
    <property type="term" value="F:UDP-glucose 4-epimerase activity"/>
    <property type="evidence" value="ECO:0007669"/>
    <property type="project" value="UniProtKB-UniRule"/>
</dbReference>
<evidence type="ECO:0000256" key="1">
    <source>
        <dbReference type="ARBA" id="ARBA00000083"/>
    </source>
</evidence>
<reference evidence="15 20" key="3">
    <citation type="submission" date="2017-02" db="EMBL/GenBank/DDBJ databases">
        <title>Complete genome sequence of Lactobacillus helveticus.</title>
        <authorList>
            <person name="Kim J.F."/>
            <person name="Chung Y."/>
            <person name="Kwak M."/>
        </authorList>
    </citation>
    <scope>NUCLEOTIDE SEQUENCE [LARGE SCALE GENOMIC DNA]</scope>
    <source>
        <strain evidence="15 20">LH5</strain>
    </source>
</reference>
<evidence type="ECO:0000313" key="20">
    <source>
        <dbReference type="Proteomes" id="UP000267945"/>
    </source>
</evidence>
<evidence type="ECO:0000313" key="18">
    <source>
        <dbReference type="Proteomes" id="UP000063930"/>
    </source>
</evidence>
<dbReference type="Gene3D" id="3.40.50.720">
    <property type="entry name" value="NAD(P)-binding Rossmann-like Domain"/>
    <property type="match status" value="1"/>
</dbReference>
<keyword evidence="7 11" id="KW-0520">NAD</keyword>
<reference evidence="16" key="5">
    <citation type="submission" date="2020-07" db="EMBL/GenBank/DDBJ databases">
        <title>Draft genome sequence of Lactobacillus helveticus strain JCM 1062.</title>
        <authorList>
            <person name="Endo A."/>
            <person name="Maeno S."/>
            <person name="Kido Y."/>
        </authorList>
    </citation>
    <scope>NUCLEOTIDE SEQUENCE</scope>
    <source>
        <strain evidence="16">JCM 1062</strain>
    </source>
</reference>
<evidence type="ECO:0000313" key="15">
    <source>
        <dbReference type="EMBL" id="AZK92412.1"/>
    </source>
</evidence>
<dbReference type="EMBL" id="CP012381">
    <property type="protein sequence ID" value="ALI52236.1"/>
    <property type="molecule type" value="Genomic_DNA"/>
</dbReference>
<evidence type="ECO:0000256" key="11">
    <source>
        <dbReference type="RuleBase" id="RU366046"/>
    </source>
</evidence>
<dbReference type="InterPro" id="IPR036291">
    <property type="entry name" value="NAD(P)-bd_dom_sf"/>
</dbReference>
<comment type="pathway">
    <text evidence="3 11">Carbohydrate metabolism; galactose metabolism.</text>
</comment>
<evidence type="ECO:0000313" key="16">
    <source>
        <dbReference type="EMBL" id="GFP12179.1"/>
    </source>
</evidence>
<dbReference type="Proteomes" id="UP000630086">
    <property type="component" value="Unassembled WGS sequence"/>
</dbReference>
<evidence type="ECO:0000256" key="5">
    <source>
        <dbReference type="ARBA" id="ARBA00013189"/>
    </source>
</evidence>
<dbReference type="InterPro" id="IPR001509">
    <property type="entry name" value="Epimerase_deHydtase"/>
</dbReference>
<keyword evidence="9 11" id="KW-0413">Isomerase</keyword>
<dbReference type="Pfam" id="PF01370">
    <property type="entry name" value="Epimerase"/>
    <property type="match status" value="1"/>
</dbReference>
<dbReference type="CDD" id="cd05247">
    <property type="entry name" value="UDP_G4E_1_SDR_e"/>
    <property type="match status" value="1"/>
</dbReference>
<dbReference type="SUPFAM" id="SSF51735">
    <property type="entry name" value="NAD(P)-binding Rossmann-fold domains"/>
    <property type="match status" value="1"/>
</dbReference>
<dbReference type="UniPathway" id="UPA00214"/>
<dbReference type="GO" id="GO:0033499">
    <property type="term" value="P:galactose catabolic process via UDP-galactose, Leloir pathway"/>
    <property type="evidence" value="ECO:0007669"/>
    <property type="project" value="TreeGrafter"/>
</dbReference>
<comment type="catalytic activity">
    <reaction evidence="1 11">
        <text>UDP-alpha-D-glucose = UDP-alpha-D-galactose</text>
        <dbReference type="Rhea" id="RHEA:22168"/>
        <dbReference type="ChEBI" id="CHEBI:58885"/>
        <dbReference type="ChEBI" id="CHEBI:66914"/>
        <dbReference type="EC" id="5.1.3.2"/>
    </reaction>
</comment>
<dbReference type="AlphaFoldDB" id="A0A0D5MHM3"/>
<comment type="subunit">
    <text evidence="11">Homodimer.</text>
</comment>
<keyword evidence="10 11" id="KW-0119">Carbohydrate metabolism</keyword>
<evidence type="ECO:0000313" key="14">
    <source>
        <dbReference type="EMBL" id="AYE61177.1"/>
    </source>
</evidence>
<evidence type="ECO:0000256" key="4">
    <source>
        <dbReference type="ARBA" id="ARBA00007637"/>
    </source>
</evidence>
<comment type="similarity">
    <text evidence="4 11">Belongs to the NAD(P)-dependent epimerase/dehydratase family.</text>
</comment>
<feature type="domain" description="NAD-dependent epimerase/dehydratase" evidence="12">
    <location>
        <begin position="3"/>
        <end position="252"/>
    </location>
</feature>
<evidence type="ECO:0000256" key="2">
    <source>
        <dbReference type="ARBA" id="ARBA00001911"/>
    </source>
</evidence>
<dbReference type="PANTHER" id="PTHR43725">
    <property type="entry name" value="UDP-GLUCOSE 4-EPIMERASE"/>
    <property type="match status" value="1"/>
</dbReference>
<dbReference type="InterPro" id="IPR005886">
    <property type="entry name" value="UDP_G4E"/>
</dbReference>
<organism evidence="15 20">
    <name type="scientific">Lactobacillus helveticus</name>
    <name type="common">Lactobacillus suntoryeus</name>
    <dbReference type="NCBI Taxonomy" id="1587"/>
    <lineage>
        <taxon>Bacteria</taxon>
        <taxon>Bacillati</taxon>
        <taxon>Bacillota</taxon>
        <taxon>Bacilli</taxon>
        <taxon>Lactobacillales</taxon>
        <taxon>Lactobacillaceae</taxon>
        <taxon>Lactobacillus</taxon>
    </lineage>
</organism>
<evidence type="ECO:0000256" key="10">
    <source>
        <dbReference type="ARBA" id="ARBA00023277"/>
    </source>
</evidence>
<dbReference type="Proteomes" id="UP000601587">
    <property type="component" value="Unassembled WGS sequence"/>
</dbReference>
<dbReference type="OMA" id="GEHLICN"/>
<dbReference type="RefSeq" id="WP_003627059.1">
    <property type="nucleotide sequence ID" value="NZ_AP023028.1"/>
</dbReference>
<evidence type="ECO:0000313" key="17">
    <source>
        <dbReference type="EMBL" id="NRN92208.1"/>
    </source>
</evidence>
<sequence>MKVLVIGGAGYIGSHAVRELVKEGNDVVVLDALYTGHRKAVDPKAKFYQGDIEDTFLVSKILRDEKIDAVMHFAAYSLVPESVKKPLKYYDNNVTGMISLLQAMNDANVKYLVFSSSAATYGIPKKLPITEDTPLNPINPYGETKMMMEKIMAWADKADGIKYTALRYFNVAGASSDGSIGEDHAPETHLIPNILKSAISGDGKFTIFGDDYDTKDGTNVRDYVQVEDLIDAHILALKHMMKTNKSDVFNLGTAHGYSNLEILESAKKVTGIDIPYTMGPRRGGDPDSLVADSTKARTVLGWKPKHENVDDVIATAWKWHKSHPKGYEDK</sequence>
<dbReference type="Gene3D" id="3.90.25.10">
    <property type="entry name" value="UDP-galactose 4-epimerase, domain 1"/>
    <property type="match status" value="1"/>
</dbReference>
<dbReference type="EMBL" id="BLYV01000027">
    <property type="protein sequence ID" value="GFP12179.1"/>
    <property type="molecule type" value="Genomic_DNA"/>
</dbReference>
<dbReference type="EMBL" id="CP017982">
    <property type="protein sequence ID" value="AYE61177.1"/>
    <property type="molecule type" value="Genomic_DNA"/>
</dbReference>
<evidence type="ECO:0000256" key="7">
    <source>
        <dbReference type="ARBA" id="ARBA00023027"/>
    </source>
</evidence>
<dbReference type="Proteomes" id="UP000063930">
    <property type="component" value="Chromosome"/>
</dbReference>
<evidence type="ECO:0000256" key="3">
    <source>
        <dbReference type="ARBA" id="ARBA00004947"/>
    </source>
</evidence>
<evidence type="ECO:0000313" key="19">
    <source>
        <dbReference type="Proteomes" id="UP000267794"/>
    </source>
</evidence>
<name>A0A0D5MHM3_LACHE</name>
<dbReference type="EMBL" id="WCGB01000048">
    <property type="protein sequence ID" value="NRN92208.1"/>
    <property type="molecule type" value="Genomic_DNA"/>
</dbReference>
<keyword evidence="8" id="KW-0299">Galactose metabolism</keyword>
<evidence type="ECO:0000259" key="12">
    <source>
        <dbReference type="Pfam" id="PF01370"/>
    </source>
</evidence>
<dbReference type="Proteomes" id="UP000267945">
    <property type="component" value="Chromosome"/>
</dbReference>
<dbReference type="EC" id="5.1.3.2" evidence="5 11"/>
<protein>
    <recommendedName>
        <fullName evidence="6 11">UDP-glucose 4-epimerase</fullName>
        <ecNumber evidence="5 11">5.1.3.2</ecNumber>
    </recommendedName>
</protein>
<dbReference type="KEGG" id="lhd:HUO_04305"/>
<gene>
    <name evidence="15" type="primary">galE</name>
    <name evidence="13" type="ORF">ALV80_03430</name>
    <name evidence="14" type="ORF">BC335_0666</name>
    <name evidence="17" type="ORF">IMAU50013_01755</name>
    <name evidence="15" type="ORF">LH5_02226</name>
    <name evidence="16" type="ORF">LHEJCM1062_00510</name>
</gene>
<dbReference type="Proteomes" id="UP000267794">
    <property type="component" value="Chromosome"/>
</dbReference>
<evidence type="ECO:0000256" key="6">
    <source>
        <dbReference type="ARBA" id="ARBA00018569"/>
    </source>
</evidence>
<dbReference type="EMBL" id="CP019581">
    <property type="protein sequence ID" value="AZK92412.1"/>
    <property type="molecule type" value="Genomic_DNA"/>
</dbReference>
<dbReference type="NCBIfam" id="TIGR01179">
    <property type="entry name" value="galE"/>
    <property type="match status" value="1"/>
</dbReference>
<evidence type="ECO:0000313" key="13">
    <source>
        <dbReference type="EMBL" id="ALI52236.1"/>
    </source>
</evidence>
<reference evidence="17" key="4">
    <citation type="submission" date="2019-09" db="EMBL/GenBank/DDBJ databases">
        <title>Comparative genomic analysis of Lactobacillus helveticus.</title>
        <authorList>
            <person name="Zhang H."/>
            <person name="Chen Y."/>
            <person name="Zhong Z."/>
        </authorList>
    </citation>
    <scope>NUCLEOTIDE SEQUENCE</scope>
    <source>
        <strain evidence="17">IMAU50013</strain>
    </source>
</reference>
<evidence type="ECO:0000256" key="9">
    <source>
        <dbReference type="ARBA" id="ARBA00023235"/>
    </source>
</evidence>